<dbReference type="InterPro" id="IPR005467">
    <property type="entry name" value="His_kinase_dom"/>
</dbReference>
<dbReference type="GO" id="GO:0000155">
    <property type="term" value="F:phosphorelay sensor kinase activity"/>
    <property type="evidence" value="ECO:0007669"/>
    <property type="project" value="InterPro"/>
</dbReference>
<dbReference type="EC" id="2.7.13.3" evidence="2"/>
<dbReference type="CDD" id="cd00082">
    <property type="entry name" value="HisKA"/>
    <property type="match status" value="1"/>
</dbReference>
<dbReference type="PROSITE" id="PS50109">
    <property type="entry name" value="HIS_KIN"/>
    <property type="match status" value="1"/>
</dbReference>
<dbReference type="SUPFAM" id="SSF47384">
    <property type="entry name" value="Homodimeric domain of signal transducing histidine kinase"/>
    <property type="match status" value="1"/>
</dbReference>
<protein>
    <recommendedName>
        <fullName evidence="2">histidine kinase</fullName>
        <ecNumber evidence="2">2.7.13.3</ecNumber>
    </recommendedName>
</protein>
<dbReference type="Pfam" id="PF00989">
    <property type="entry name" value="PAS"/>
    <property type="match status" value="1"/>
</dbReference>
<reference evidence="9 10" key="1">
    <citation type="submission" date="2017-04" db="EMBL/GenBank/DDBJ databases">
        <authorList>
            <person name="Afonso C.L."/>
            <person name="Miller P.J."/>
            <person name="Scott M.A."/>
            <person name="Spackman E."/>
            <person name="Goraichik I."/>
            <person name="Dimitrov K.M."/>
            <person name="Suarez D.L."/>
            <person name="Swayne D.E."/>
        </authorList>
    </citation>
    <scope>NUCLEOTIDE SEQUENCE [LARGE SCALE GENOMIC DNA]</scope>
    <source>
        <strain evidence="9 10">KR-140</strain>
    </source>
</reference>
<dbReference type="InterPro" id="IPR004358">
    <property type="entry name" value="Sig_transdc_His_kin-like_C"/>
</dbReference>
<dbReference type="InterPro" id="IPR001610">
    <property type="entry name" value="PAC"/>
</dbReference>
<dbReference type="Pfam" id="PF13426">
    <property type="entry name" value="PAS_9"/>
    <property type="match status" value="1"/>
</dbReference>
<dbReference type="InterPro" id="IPR035965">
    <property type="entry name" value="PAS-like_dom_sf"/>
</dbReference>
<evidence type="ECO:0000256" key="5">
    <source>
        <dbReference type="ARBA" id="ARBA00022777"/>
    </source>
</evidence>
<evidence type="ECO:0000313" key="10">
    <source>
        <dbReference type="Proteomes" id="UP000192582"/>
    </source>
</evidence>
<keyword evidence="3" id="KW-0597">Phosphoprotein</keyword>
<dbReference type="CDD" id="cd00130">
    <property type="entry name" value="PAS"/>
    <property type="match status" value="3"/>
</dbReference>
<dbReference type="SMART" id="SM00091">
    <property type="entry name" value="PAS"/>
    <property type="match status" value="3"/>
</dbReference>
<dbReference type="InterPro" id="IPR013655">
    <property type="entry name" value="PAS_fold_3"/>
</dbReference>
<feature type="domain" description="PAS" evidence="7">
    <location>
        <begin position="316"/>
        <end position="369"/>
    </location>
</feature>
<sequence length="971" mass="107389">MTNAPLPVDEAARLNTLEQLNVLDTVPEETFEQLTSLAATIFSVPIVLISLVDQDRQWFKSCYGLDVRETDRSLSFCAYTLQSQEMLVVPDAKLDGRFADNDLVTGDPRIRFYAGAPIVVHGHAVGTLCLIDTEPRVGLSEVETQTLFQMAGLVAHQLLMRATTEQRLALKKHYRQMIEQSSDLIFTTDAAGMLTLINPAWEEYTGYASADALGQPALMLLHAEDRSTILEHFQAFQNGARTPVRLEYRYRRRDGHTGWADVQLRALHDHRGRFEGMLCIASEITARKETQERLQLLESVVVNANDAVVITEAEPIDEPGPRILYVNEAFTRMSGHTLEEVRGHSPRMLQGEGSDPAVKARIRKALQAWKPIRVELLNYRKNGTPFWVEMSIVPIANEKGWYTHWVSVQRDITERRQVEEKVQRQTQQQAVLADLAYYAIADRDLHSILQRAAEQVAAALDVEITTVTELQGARQDLVIRAGHGWPAGTVGTTVPGASLPGYAIEVGEAVVVPDMRTETRFDVGDLPTAHGVQCGASVVIHGLDAPYGALCVKSTRHRSFNAEDLQFLQAVANVLGTAVEHQRAAAQLKESEARYRALVTNMPGAVYRCILDEAWTMHYVNDGIRDITGYPAADFVLNARRTLGSLIHPDDSPQVMAAVQEAVERQEPFELEYRIQHADGTERWLYEQGRAASEGVIEGVMMDITSRKTAERGLIEAREDAERANLAKSMFLSRVSHELRTPLNAILGFGQLIDRNPTHPEKVERHNRQILTAGRHLLDLVNDVMDVARIDSGEMSLQLTRLCLKDAVEECVAVVMPQAARGELTLSVDVEGLAGTLVSADGKRLRQVLFNLLGNAVKYTEPGGQIGVLCWITPEGQARVEVSDTGPGMTRDEQARLFQPFVRLEGKQSEKEGTGLGLSLCKRVVELMKGQIGVRSDPGQGSTFWFEFPLVPGNNESVADGPGSAAQGVSA</sequence>
<dbReference type="GO" id="GO:0005886">
    <property type="term" value="C:plasma membrane"/>
    <property type="evidence" value="ECO:0007669"/>
    <property type="project" value="TreeGrafter"/>
</dbReference>
<dbReference type="Gene3D" id="3.30.565.10">
    <property type="entry name" value="Histidine kinase-like ATPase, C-terminal domain"/>
    <property type="match status" value="1"/>
</dbReference>
<feature type="domain" description="PAS" evidence="7">
    <location>
        <begin position="591"/>
        <end position="666"/>
    </location>
</feature>
<dbReference type="SMART" id="SM00065">
    <property type="entry name" value="GAF"/>
    <property type="match status" value="2"/>
</dbReference>
<keyword evidence="5" id="KW-0418">Kinase</keyword>
<dbReference type="PROSITE" id="PS50112">
    <property type="entry name" value="PAS"/>
    <property type="match status" value="3"/>
</dbReference>
<dbReference type="SMART" id="SM00086">
    <property type="entry name" value="PAC"/>
    <property type="match status" value="3"/>
</dbReference>
<dbReference type="Pfam" id="PF01590">
    <property type="entry name" value="GAF"/>
    <property type="match status" value="2"/>
</dbReference>
<name>A0A1W1UBD2_9DEIO</name>
<dbReference type="GO" id="GO:0009927">
    <property type="term" value="F:histidine phosphotransfer kinase activity"/>
    <property type="evidence" value="ECO:0007669"/>
    <property type="project" value="TreeGrafter"/>
</dbReference>
<dbReference type="Pfam" id="PF08447">
    <property type="entry name" value="PAS_3"/>
    <property type="match status" value="1"/>
</dbReference>
<dbReference type="Gene3D" id="3.30.450.40">
    <property type="match status" value="2"/>
</dbReference>
<dbReference type="NCBIfam" id="TIGR00229">
    <property type="entry name" value="sensory_box"/>
    <property type="match status" value="3"/>
</dbReference>
<dbReference type="InterPro" id="IPR036890">
    <property type="entry name" value="HATPase_C_sf"/>
</dbReference>
<dbReference type="Gene3D" id="1.10.287.130">
    <property type="match status" value="1"/>
</dbReference>
<evidence type="ECO:0000313" key="9">
    <source>
        <dbReference type="EMBL" id="SMB78418.1"/>
    </source>
</evidence>
<dbReference type="PANTHER" id="PTHR43047">
    <property type="entry name" value="TWO-COMPONENT HISTIDINE PROTEIN KINASE"/>
    <property type="match status" value="1"/>
</dbReference>
<dbReference type="EMBL" id="FWWU01000002">
    <property type="protein sequence ID" value="SMB78418.1"/>
    <property type="molecule type" value="Genomic_DNA"/>
</dbReference>
<feature type="domain" description="Histidine kinase" evidence="6">
    <location>
        <begin position="734"/>
        <end position="952"/>
    </location>
</feature>
<evidence type="ECO:0000259" key="6">
    <source>
        <dbReference type="PROSITE" id="PS50109"/>
    </source>
</evidence>
<dbReference type="InterPro" id="IPR036097">
    <property type="entry name" value="HisK_dim/P_sf"/>
</dbReference>
<dbReference type="RefSeq" id="WP_084045222.1">
    <property type="nucleotide sequence ID" value="NZ_FWWU01000002.1"/>
</dbReference>
<dbReference type="OrthoDB" id="9812358at2"/>
<dbReference type="InterPro" id="IPR003018">
    <property type="entry name" value="GAF"/>
</dbReference>
<dbReference type="InterPro" id="IPR000014">
    <property type="entry name" value="PAS"/>
</dbReference>
<dbReference type="Pfam" id="PF02518">
    <property type="entry name" value="HATPase_c"/>
    <property type="match status" value="1"/>
</dbReference>
<accession>A0A1W1UBD2</accession>
<dbReference type="InterPro" id="IPR029016">
    <property type="entry name" value="GAF-like_dom_sf"/>
</dbReference>
<dbReference type="SUPFAM" id="SSF55874">
    <property type="entry name" value="ATPase domain of HSP90 chaperone/DNA topoisomerase II/histidine kinase"/>
    <property type="match status" value="1"/>
</dbReference>
<gene>
    <name evidence="9" type="ORF">SAMN00790413_06652</name>
</gene>
<evidence type="ECO:0000259" key="7">
    <source>
        <dbReference type="PROSITE" id="PS50112"/>
    </source>
</evidence>
<keyword evidence="10" id="KW-1185">Reference proteome</keyword>
<dbReference type="AlphaFoldDB" id="A0A1W1UBD2"/>
<feature type="domain" description="PAC" evidence="8">
    <location>
        <begin position="244"/>
        <end position="296"/>
    </location>
</feature>
<dbReference type="SMART" id="SM00388">
    <property type="entry name" value="HisKA"/>
    <property type="match status" value="1"/>
</dbReference>
<comment type="catalytic activity">
    <reaction evidence="1">
        <text>ATP + protein L-histidine = ADP + protein N-phospho-L-histidine.</text>
        <dbReference type="EC" id="2.7.13.3"/>
    </reaction>
</comment>
<evidence type="ECO:0000256" key="4">
    <source>
        <dbReference type="ARBA" id="ARBA00022679"/>
    </source>
</evidence>
<evidence type="ECO:0000256" key="3">
    <source>
        <dbReference type="ARBA" id="ARBA00022553"/>
    </source>
</evidence>
<evidence type="ECO:0000256" key="1">
    <source>
        <dbReference type="ARBA" id="ARBA00000085"/>
    </source>
</evidence>
<dbReference type="Gene3D" id="3.30.450.20">
    <property type="entry name" value="PAS domain"/>
    <property type="match status" value="3"/>
</dbReference>
<feature type="domain" description="PAC" evidence="8">
    <location>
        <begin position="370"/>
        <end position="424"/>
    </location>
</feature>
<dbReference type="InterPro" id="IPR013767">
    <property type="entry name" value="PAS_fold"/>
</dbReference>
<dbReference type="STRING" id="695939.SAMN00790413_06652"/>
<evidence type="ECO:0000256" key="2">
    <source>
        <dbReference type="ARBA" id="ARBA00012438"/>
    </source>
</evidence>
<dbReference type="SMART" id="SM00387">
    <property type="entry name" value="HATPase_c"/>
    <property type="match status" value="1"/>
</dbReference>
<dbReference type="InterPro" id="IPR003594">
    <property type="entry name" value="HATPase_dom"/>
</dbReference>
<dbReference type="InterPro" id="IPR000700">
    <property type="entry name" value="PAS-assoc_C"/>
</dbReference>
<dbReference type="FunFam" id="3.30.565.10:FF:000010">
    <property type="entry name" value="Sensor histidine kinase RcsC"/>
    <property type="match status" value="1"/>
</dbReference>
<dbReference type="PANTHER" id="PTHR43047:SF72">
    <property type="entry name" value="OSMOSENSING HISTIDINE PROTEIN KINASE SLN1"/>
    <property type="match status" value="1"/>
</dbReference>
<keyword evidence="4" id="KW-0808">Transferase</keyword>
<organism evidence="9 10">
    <name type="scientific">Deinococcus hopiensis KR-140</name>
    <dbReference type="NCBI Taxonomy" id="695939"/>
    <lineage>
        <taxon>Bacteria</taxon>
        <taxon>Thermotogati</taxon>
        <taxon>Deinococcota</taxon>
        <taxon>Deinococci</taxon>
        <taxon>Deinococcales</taxon>
        <taxon>Deinococcaceae</taxon>
        <taxon>Deinococcus</taxon>
    </lineage>
</organism>
<dbReference type="SUPFAM" id="SSF55781">
    <property type="entry name" value="GAF domain-like"/>
    <property type="match status" value="2"/>
</dbReference>
<dbReference type="PRINTS" id="PR00344">
    <property type="entry name" value="BCTRLSENSOR"/>
</dbReference>
<dbReference type="InterPro" id="IPR003661">
    <property type="entry name" value="HisK_dim/P_dom"/>
</dbReference>
<dbReference type="SUPFAM" id="SSF55785">
    <property type="entry name" value="PYP-like sensor domain (PAS domain)"/>
    <property type="match status" value="3"/>
</dbReference>
<evidence type="ECO:0000259" key="8">
    <source>
        <dbReference type="PROSITE" id="PS50113"/>
    </source>
</evidence>
<feature type="domain" description="PAS" evidence="7">
    <location>
        <begin position="170"/>
        <end position="240"/>
    </location>
</feature>
<dbReference type="PROSITE" id="PS50113">
    <property type="entry name" value="PAC"/>
    <property type="match status" value="2"/>
</dbReference>
<proteinExistence type="predicted"/>
<dbReference type="GO" id="GO:0006355">
    <property type="term" value="P:regulation of DNA-templated transcription"/>
    <property type="evidence" value="ECO:0007669"/>
    <property type="project" value="InterPro"/>
</dbReference>
<dbReference type="Pfam" id="PF00512">
    <property type="entry name" value="HisKA"/>
    <property type="match status" value="1"/>
</dbReference>
<dbReference type="CDD" id="cd16922">
    <property type="entry name" value="HATPase_EvgS-ArcB-TorS-like"/>
    <property type="match status" value="1"/>
</dbReference>
<dbReference type="Proteomes" id="UP000192582">
    <property type="component" value="Unassembled WGS sequence"/>
</dbReference>